<evidence type="ECO:0000256" key="2">
    <source>
        <dbReference type="ARBA" id="ARBA00009558"/>
    </source>
</evidence>
<accession>A0A814HIE2</accession>
<dbReference type="EC" id="2.4.2.31" evidence="10"/>
<keyword evidence="10" id="KW-0520">NAD</keyword>
<dbReference type="Gene3D" id="1.10.287.1490">
    <property type="match status" value="1"/>
</dbReference>
<evidence type="ECO:0000256" key="3">
    <source>
        <dbReference type="ARBA" id="ARBA00022525"/>
    </source>
</evidence>
<evidence type="ECO:0000313" key="13">
    <source>
        <dbReference type="EMBL" id="CAF1535806.1"/>
    </source>
</evidence>
<evidence type="ECO:0000256" key="11">
    <source>
        <dbReference type="SAM" id="MobiDB-lite"/>
    </source>
</evidence>
<evidence type="ECO:0000256" key="9">
    <source>
        <dbReference type="ARBA" id="ARBA00047597"/>
    </source>
</evidence>
<keyword evidence="5 10" id="KW-0328">Glycosyltransferase</keyword>
<keyword evidence="15" id="KW-1185">Reference proteome</keyword>
<feature type="compositionally biased region" description="Low complexity" evidence="11">
    <location>
        <begin position="360"/>
        <end position="382"/>
    </location>
</feature>
<keyword evidence="4" id="KW-0800">Toxin</keyword>
<evidence type="ECO:0000256" key="8">
    <source>
        <dbReference type="ARBA" id="ARBA00023026"/>
    </source>
</evidence>
<keyword evidence="8" id="KW-0843">Virulence</keyword>
<keyword evidence="6 10" id="KW-0808">Transferase</keyword>
<evidence type="ECO:0000313" key="12">
    <source>
        <dbReference type="EMBL" id="CAF1011278.1"/>
    </source>
</evidence>
<evidence type="ECO:0000256" key="1">
    <source>
        <dbReference type="ARBA" id="ARBA00004613"/>
    </source>
</evidence>
<keyword evidence="3" id="KW-0964">Secreted</keyword>
<dbReference type="EMBL" id="CAJNOH010000354">
    <property type="protein sequence ID" value="CAF1011278.1"/>
    <property type="molecule type" value="Genomic_DNA"/>
</dbReference>
<proteinExistence type="inferred from homology"/>
<evidence type="ECO:0000256" key="5">
    <source>
        <dbReference type="ARBA" id="ARBA00022676"/>
    </source>
</evidence>
<dbReference type="PANTHER" id="PTHR10339:SF25">
    <property type="entry name" value="SECRETED EXOENZYME S"/>
    <property type="match status" value="1"/>
</dbReference>
<evidence type="ECO:0000256" key="10">
    <source>
        <dbReference type="RuleBase" id="RU361228"/>
    </source>
</evidence>
<reference evidence="12" key="1">
    <citation type="submission" date="2021-02" db="EMBL/GenBank/DDBJ databases">
        <authorList>
            <person name="Nowell W R."/>
        </authorList>
    </citation>
    <scope>NUCLEOTIDE SEQUENCE</scope>
</reference>
<comment type="subcellular location">
    <subcellularLocation>
        <location evidence="1">Secreted</location>
    </subcellularLocation>
</comment>
<dbReference type="PROSITE" id="PS51996">
    <property type="entry name" value="TR_MART"/>
    <property type="match status" value="1"/>
</dbReference>
<comment type="caution">
    <text evidence="12">The sequence shown here is derived from an EMBL/GenBank/DDBJ whole genome shotgun (WGS) entry which is preliminary data.</text>
</comment>
<dbReference type="EMBL" id="CAJNOL010002896">
    <property type="protein sequence ID" value="CAF1535806.1"/>
    <property type="molecule type" value="Genomic_DNA"/>
</dbReference>
<dbReference type="GO" id="GO:0005576">
    <property type="term" value="C:extracellular region"/>
    <property type="evidence" value="ECO:0007669"/>
    <property type="project" value="UniProtKB-SubCell"/>
</dbReference>
<dbReference type="SUPFAM" id="SSF56399">
    <property type="entry name" value="ADP-ribosylation"/>
    <property type="match status" value="1"/>
</dbReference>
<gene>
    <name evidence="13" type="ORF">JXQ802_LOCUS42580</name>
    <name evidence="12" type="ORF">PYM288_LOCUS15119</name>
</gene>
<dbReference type="Proteomes" id="UP000663870">
    <property type="component" value="Unassembled WGS sequence"/>
</dbReference>
<comment type="catalytic activity">
    <reaction evidence="9 10">
        <text>L-arginyl-[protein] + NAD(+) = N(omega)-(ADP-D-ribosyl)-L-arginyl-[protein] + nicotinamide + H(+)</text>
        <dbReference type="Rhea" id="RHEA:19149"/>
        <dbReference type="Rhea" id="RHEA-COMP:10532"/>
        <dbReference type="Rhea" id="RHEA-COMP:15087"/>
        <dbReference type="ChEBI" id="CHEBI:15378"/>
        <dbReference type="ChEBI" id="CHEBI:17154"/>
        <dbReference type="ChEBI" id="CHEBI:29965"/>
        <dbReference type="ChEBI" id="CHEBI:57540"/>
        <dbReference type="ChEBI" id="CHEBI:142554"/>
        <dbReference type="EC" id="2.4.2.31"/>
    </reaction>
</comment>
<keyword evidence="10" id="KW-0521">NADP</keyword>
<feature type="region of interest" description="Disordered" evidence="11">
    <location>
        <begin position="298"/>
        <end position="319"/>
    </location>
</feature>
<feature type="region of interest" description="Disordered" evidence="11">
    <location>
        <begin position="356"/>
        <end position="382"/>
    </location>
</feature>
<evidence type="ECO:0000313" key="15">
    <source>
        <dbReference type="Proteomes" id="UP000663870"/>
    </source>
</evidence>
<dbReference type="GO" id="GO:0090729">
    <property type="term" value="F:toxin activity"/>
    <property type="evidence" value="ECO:0007669"/>
    <property type="project" value="UniProtKB-KW"/>
</dbReference>
<name>A0A814HIE2_9BILA</name>
<evidence type="ECO:0000256" key="7">
    <source>
        <dbReference type="ARBA" id="ARBA00022695"/>
    </source>
</evidence>
<dbReference type="InterPro" id="IPR000768">
    <property type="entry name" value="ART"/>
</dbReference>
<keyword evidence="7" id="KW-0548">Nucleotidyltransferase</keyword>
<organism evidence="12 14">
    <name type="scientific">Rotaria sordida</name>
    <dbReference type="NCBI Taxonomy" id="392033"/>
    <lineage>
        <taxon>Eukaryota</taxon>
        <taxon>Metazoa</taxon>
        <taxon>Spiralia</taxon>
        <taxon>Gnathifera</taxon>
        <taxon>Rotifera</taxon>
        <taxon>Eurotatoria</taxon>
        <taxon>Bdelloidea</taxon>
        <taxon>Philodinida</taxon>
        <taxon>Philodinidae</taxon>
        <taxon>Rotaria</taxon>
    </lineage>
</organism>
<evidence type="ECO:0000256" key="6">
    <source>
        <dbReference type="ARBA" id="ARBA00022679"/>
    </source>
</evidence>
<dbReference type="Pfam" id="PF01129">
    <property type="entry name" value="ART"/>
    <property type="match status" value="1"/>
</dbReference>
<sequence length="382" mass="44189">MTHVNTRLLDADEERLNTLTPLRGYAEEPLVSLEKAVVKLRTLVDDVDARVWTAMNRCEKPADELSPAESAAIVLYTIEWDPSHPSLYLVLNRTLRLEDRRKLTPWFPYLKLLLTALFKLPSICCTIWRGVRGDLRAQYKLGGKITWWAFSSCTTTISVLESDQYLGTSGPRTLFAIECLNGKDIKRHSYFAQEEEILLLPCTHFQVISHLRSMENLYIIHLREIQPPFMLLELPDPMSAGSGIKKPSYAQLQSKLEQLTNENERLKVRCNELETENEILNKSYADYENEIQRLKQDNRRMKQEGQHSAQEIASQKEETQRCKQDVRHLKQEAQQSDAVIERLNTEIQRFKQEIERLKHSSATSSERTTRTSLVSSERTIGE</sequence>
<evidence type="ECO:0000256" key="4">
    <source>
        <dbReference type="ARBA" id="ARBA00022656"/>
    </source>
</evidence>
<dbReference type="InterPro" id="IPR050999">
    <property type="entry name" value="ADP-ribosyltransferase_ARG"/>
</dbReference>
<comment type="similarity">
    <text evidence="2 10">Belongs to the Arg-specific ADP-ribosyltransferase family.</text>
</comment>
<evidence type="ECO:0000313" key="14">
    <source>
        <dbReference type="Proteomes" id="UP000663854"/>
    </source>
</evidence>
<dbReference type="GO" id="GO:0003950">
    <property type="term" value="F:NAD+ poly-ADP-ribosyltransferase activity"/>
    <property type="evidence" value="ECO:0007669"/>
    <property type="project" value="TreeGrafter"/>
</dbReference>
<dbReference type="PANTHER" id="PTHR10339">
    <property type="entry name" value="ADP-RIBOSYLTRANSFERASE"/>
    <property type="match status" value="1"/>
</dbReference>
<dbReference type="GO" id="GO:0016779">
    <property type="term" value="F:nucleotidyltransferase activity"/>
    <property type="evidence" value="ECO:0007669"/>
    <property type="project" value="UniProtKB-KW"/>
</dbReference>
<dbReference type="AlphaFoldDB" id="A0A814HIE2"/>
<dbReference type="Gene3D" id="3.90.176.10">
    <property type="entry name" value="Toxin ADP-ribosyltransferase, Chain A, domain 1"/>
    <property type="match status" value="1"/>
</dbReference>
<dbReference type="Proteomes" id="UP000663854">
    <property type="component" value="Unassembled WGS sequence"/>
</dbReference>
<dbReference type="GO" id="GO:0106274">
    <property type="term" value="F:NAD+-protein-arginine ADP-ribosyltransferase activity"/>
    <property type="evidence" value="ECO:0007669"/>
    <property type="project" value="UniProtKB-EC"/>
</dbReference>
<protein>
    <recommendedName>
        <fullName evidence="10">NAD(P)(+)--arginine ADP-ribosyltransferase</fullName>
        <ecNumber evidence="10">2.4.2.31</ecNumber>
    </recommendedName>
    <alternativeName>
        <fullName evidence="10">Mono(ADP-ribosyl)transferase</fullName>
    </alternativeName>
</protein>